<reference evidence="10" key="1">
    <citation type="submission" date="2025-08" db="UniProtKB">
        <authorList>
            <consortium name="Ensembl"/>
        </authorList>
    </citation>
    <scope>IDENTIFICATION</scope>
</reference>
<feature type="transmembrane region" description="Helical" evidence="8">
    <location>
        <begin position="284"/>
        <end position="303"/>
    </location>
</feature>
<evidence type="ECO:0000313" key="10">
    <source>
        <dbReference type="Ensembl" id="ENSCLAP00000021775.1"/>
    </source>
</evidence>
<name>A0A8C2VWT5_CHILA</name>
<sequence length="465" mass="50993">MEELRAEGFHFSSGGEGHTGRCSLAGWTLESEALFRDVGTWLLLWTCICWGVSVPEEGGGEGTRATTFTCLTNYILRIDCHWSAPELGQGCGPWLLFTSNQAPGSKHKCIFQGSTCTVVLPPEEVLLPSDNFSITFHHCVSGMEQVSLVDPQYLPRRHVKLDPPCDLQSNTSSGSCVLTWSISPALEPMASLLSYELAFKRQEETWEQAQHKDHIVGVTWFTLEAIELDPGSAYEARLRVQMASLEGDMAEEERHEGQWSNWSQPVCFSSPRGLLISPERWPEAILVAVTIFLLLTGLTYLLFKLSLRVKRFFYQHVPSPAVFFRPLYTVHGGNFQTWTGACGAGPQPTQDGDGTPQGASESSVWEAIALLTYSPARPWQPSGLEEEVNLGSGLPGSLSSEAVLPAGCVDLWGQQSPYLPQEDWTFMSSSRPAPPDSGGGSSDYCVLHCYGGCHPHTFPGCTQSP</sequence>
<evidence type="ECO:0000256" key="8">
    <source>
        <dbReference type="SAM" id="Phobius"/>
    </source>
</evidence>
<dbReference type="PROSITE" id="PS50853">
    <property type="entry name" value="FN3"/>
    <property type="match status" value="1"/>
</dbReference>
<accession>A0A8C2VWT5</accession>
<evidence type="ECO:0000313" key="11">
    <source>
        <dbReference type="Proteomes" id="UP000694398"/>
    </source>
</evidence>
<evidence type="ECO:0000256" key="4">
    <source>
        <dbReference type="ARBA" id="ARBA00022989"/>
    </source>
</evidence>
<dbReference type="GO" id="GO:0016064">
    <property type="term" value="P:immunoglobulin mediated immune response"/>
    <property type="evidence" value="ECO:0007669"/>
    <property type="project" value="TreeGrafter"/>
</dbReference>
<dbReference type="GO" id="GO:0019983">
    <property type="term" value="F:interleukin-9 binding"/>
    <property type="evidence" value="ECO:0007669"/>
    <property type="project" value="TreeGrafter"/>
</dbReference>
<dbReference type="Gene3D" id="2.60.40.10">
    <property type="entry name" value="Immunoglobulins"/>
    <property type="match status" value="1"/>
</dbReference>
<dbReference type="InterPro" id="IPR013783">
    <property type="entry name" value="Ig-like_fold"/>
</dbReference>
<evidence type="ECO:0000259" key="9">
    <source>
        <dbReference type="PROSITE" id="PS50853"/>
    </source>
</evidence>
<dbReference type="PANTHER" id="PTHR23037">
    <property type="entry name" value="CYTOKINE RECEPTOR"/>
    <property type="match status" value="1"/>
</dbReference>
<keyword evidence="6" id="KW-0675">Receptor</keyword>
<dbReference type="Proteomes" id="UP000694398">
    <property type="component" value="Unassembled WGS sequence"/>
</dbReference>
<protein>
    <submittedName>
        <fullName evidence="10">Interleukin 9 receptor</fullName>
    </submittedName>
</protein>
<keyword evidence="7" id="KW-0325">Glycoprotein</keyword>
<evidence type="ECO:0000256" key="6">
    <source>
        <dbReference type="ARBA" id="ARBA00023170"/>
    </source>
</evidence>
<reference evidence="10" key="2">
    <citation type="submission" date="2025-09" db="UniProtKB">
        <authorList>
            <consortium name="Ensembl"/>
        </authorList>
    </citation>
    <scope>IDENTIFICATION</scope>
</reference>
<keyword evidence="11" id="KW-1185">Reference proteome</keyword>
<dbReference type="AlphaFoldDB" id="A0A8C2VWT5"/>
<keyword evidence="4 8" id="KW-1133">Transmembrane helix</keyword>
<comment type="subcellular location">
    <subcellularLocation>
        <location evidence="1">Membrane</location>
        <topology evidence="1">Single-pass type I membrane protein</topology>
    </subcellularLocation>
</comment>
<evidence type="ECO:0000256" key="5">
    <source>
        <dbReference type="ARBA" id="ARBA00023136"/>
    </source>
</evidence>
<dbReference type="InterPro" id="IPR036116">
    <property type="entry name" value="FN3_sf"/>
</dbReference>
<evidence type="ECO:0000256" key="1">
    <source>
        <dbReference type="ARBA" id="ARBA00004479"/>
    </source>
</evidence>
<feature type="domain" description="Fibronectin type-III" evidence="9">
    <location>
        <begin position="163"/>
        <end position="273"/>
    </location>
</feature>
<evidence type="ECO:0000256" key="7">
    <source>
        <dbReference type="ARBA" id="ARBA00023180"/>
    </source>
</evidence>
<keyword evidence="2 8" id="KW-0812">Transmembrane</keyword>
<dbReference type="OMA" id="VKRTFYQ"/>
<dbReference type="InterPro" id="IPR003531">
    <property type="entry name" value="Hempt_rcpt_S_F1_CS"/>
</dbReference>
<evidence type="ECO:0000256" key="2">
    <source>
        <dbReference type="ARBA" id="ARBA00022692"/>
    </source>
</evidence>
<dbReference type="GO" id="GO:0004919">
    <property type="term" value="F:interleukin-9 receptor activity"/>
    <property type="evidence" value="ECO:0007669"/>
    <property type="project" value="Ensembl"/>
</dbReference>
<dbReference type="PANTHER" id="PTHR23037:SF29">
    <property type="entry name" value="INTERLEUKIN-9 RECEPTOR"/>
    <property type="match status" value="1"/>
</dbReference>
<dbReference type="Ensembl" id="ENSCLAT00000021978.1">
    <property type="protein sequence ID" value="ENSCLAP00000021775.1"/>
    <property type="gene ID" value="ENSCLAG00000014909.1"/>
</dbReference>
<evidence type="ECO:0000256" key="3">
    <source>
        <dbReference type="ARBA" id="ARBA00022729"/>
    </source>
</evidence>
<proteinExistence type="predicted"/>
<dbReference type="SUPFAM" id="SSF49265">
    <property type="entry name" value="Fibronectin type III"/>
    <property type="match status" value="1"/>
</dbReference>
<dbReference type="GO" id="GO:0009897">
    <property type="term" value="C:external side of plasma membrane"/>
    <property type="evidence" value="ECO:0007669"/>
    <property type="project" value="TreeGrafter"/>
</dbReference>
<dbReference type="InterPro" id="IPR003961">
    <property type="entry name" value="FN3_dom"/>
</dbReference>
<dbReference type="PROSITE" id="PS01355">
    <property type="entry name" value="HEMATOPO_REC_S_F1"/>
    <property type="match status" value="1"/>
</dbReference>
<gene>
    <name evidence="10" type="primary">IL9R</name>
</gene>
<keyword evidence="3" id="KW-0732">Signal</keyword>
<dbReference type="GeneTree" id="ENSGT00510000049125"/>
<keyword evidence="5 8" id="KW-0472">Membrane</keyword>
<organism evidence="10 11">
    <name type="scientific">Chinchilla lanigera</name>
    <name type="common">Long-tailed chinchilla</name>
    <name type="synonym">Chinchilla villidera</name>
    <dbReference type="NCBI Taxonomy" id="34839"/>
    <lineage>
        <taxon>Eukaryota</taxon>
        <taxon>Metazoa</taxon>
        <taxon>Chordata</taxon>
        <taxon>Craniata</taxon>
        <taxon>Vertebrata</taxon>
        <taxon>Euteleostomi</taxon>
        <taxon>Mammalia</taxon>
        <taxon>Eutheria</taxon>
        <taxon>Euarchontoglires</taxon>
        <taxon>Glires</taxon>
        <taxon>Rodentia</taxon>
        <taxon>Hystricomorpha</taxon>
        <taxon>Chinchillidae</taxon>
        <taxon>Chinchilla</taxon>
    </lineage>
</organism>